<dbReference type="InterPro" id="IPR011116">
    <property type="entry name" value="SecA_Wing/Scaffold"/>
</dbReference>
<dbReference type="InterPro" id="IPR036266">
    <property type="entry name" value="SecA_Wing/Scaffold_sf"/>
</dbReference>
<evidence type="ECO:0000256" key="13">
    <source>
        <dbReference type="ARBA" id="ARBA00023010"/>
    </source>
</evidence>
<dbReference type="PANTHER" id="PTHR30612">
    <property type="entry name" value="SECA INNER MEMBRANE COMPONENT OF SEC PROTEIN SECRETION SYSTEM"/>
    <property type="match status" value="1"/>
</dbReference>
<feature type="domain" description="Helicase C-terminal" evidence="19">
    <location>
        <begin position="441"/>
        <end position="640"/>
    </location>
</feature>
<evidence type="ECO:0000313" key="22">
    <source>
        <dbReference type="Proteomes" id="UP000228503"/>
    </source>
</evidence>
<feature type="binding site" evidence="15">
    <location>
        <begin position="103"/>
        <end position="107"/>
    </location>
    <ligand>
        <name>ATP</name>
        <dbReference type="ChEBI" id="CHEBI:30616"/>
    </ligand>
</feature>
<evidence type="ECO:0000256" key="17">
    <source>
        <dbReference type="SAM" id="MobiDB-lite"/>
    </source>
</evidence>
<evidence type="ECO:0000256" key="9">
    <source>
        <dbReference type="ARBA" id="ARBA00022833"/>
    </source>
</evidence>
<dbReference type="CDD" id="cd18803">
    <property type="entry name" value="SF2_C_secA"/>
    <property type="match status" value="1"/>
</dbReference>
<keyword evidence="8 15" id="KW-0547">Nucleotide-binding</keyword>
<dbReference type="InterPro" id="IPR001650">
    <property type="entry name" value="Helicase_C-like"/>
</dbReference>
<feature type="domain" description="SecA family profile" evidence="20">
    <location>
        <begin position="1"/>
        <end position="614"/>
    </location>
</feature>
<dbReference type="InterPro" id="IPR011115">
    <property type="entry name" value="SecA_DEAD"/>
</dbReference>
<protein>
    <recommendedName>
        <fullName evidence="15 16">Protein translocase subunit SecA</fullName>
        <ecNumber evidence="15">7.4.2.8</ecNumber>
    </recommendedName>
</protein>
<dbReference type="SMART" id="SM00957">
    <property type="entry name" value="SecA_DEAD"/>
    <property type="match status" value="1"/>
</dbReference>
<dbReference type="Pfam" id="PF07517">
    <property type="entry name" value="SecA_DEAD"/>
    <property type="match status" value="1"/>
</dbReference>
<keyword evidence="12 15" id="KW-1278">Translocase</keyword>
<evidence type="ECO:0000259" key="18">
    <source>
        <dbReference type="PROSITE" id="PS51192"/>
    </source>
</evidence>
<dbReference type="EMBL" id="PFOB01000013">
    <property type="protein sequence ID" value="PIZ63788.1"/>
    <property type="molecule type" value="Genomic_DNA"/>
</dbReference>
<dbReference type="GO" id="GO:0065002">
    <property type="term" value="P:intracellular protein transmembrane transport"/>
    <property type="evidence" value="ECO:0007669"/>
    <property type="project" value="UniProtKB-UniRule"/>
</dbReference>
<proteinExistence type="inferred from homology"/>
<evidence type="ECO:0000256" key="7">
    <source>
        <dbReference type="ARBA" id="ARBA00022723"/>
    </source>
</evidence>
<dbReference type="InterPro" id="IPR004027">
    <property type="entry name" value="SEC_C_motif"/>
</dbReference>
<dbReference type="Pfam" id="PF07516">
    <property type="entry name" value="SecA_SW"/>
    <property type="match status" value="1"/>
</dbReference>
<name>A0A2M7U144_9BACT</name>
<dbReference type="FunFam" id="3.40.50.300:FF:000113">
    <property type="entry name" value="Preprotein translocase subunit SecA"/>
    <property type="match status" value="1"/>
</dbReference>
<keyword evidence="5 15" id="KW-1003">Cell membrane</keyword>
<dbReference type="FunFam" id="3.90.1440.10:FF:000002">
    <property type="entry name" value="Protein translocase subunit SecA"/>
    <property type="match status" value="1"/>
</dbReference>
<gene>
    <name evidence="15" type="primary">secA</name>
    <name evidence="21" type="ORF">COY16_00895</name>
</gene>
<dbReference type="InterPro" id="IPR020937">
    <property type="entry name" value="SecA_CS"/>
</dbReference>
<dbReference type="GO" id="GO:0006605">
    <property type="term" value="P:protein targeting"/>
    <property type="evidence" value="ECO:0007669"/>
    <property type="project" value="UniProtKB-UniRule"/>
</dbReference>
<dbReference type="AlphaFoldDB" id="A0A2M7U144"/>
<dbReference type="SUPFAM" id="SSF81886">
    <property type="entry name" value="Helical scaffold and wing domains of SecA"/>
    <property type="match status" value="1"/>
</dbReference>
<dbReference type="NCBIfam" id="NF009538">
    <property type="entry name" value="PRK12904.1"/>
    <property type="match status" value="1"/>
</dbReference>
<dbReference type="GO" id="GO:0043952">
    <property type="term" value="P:protein transport by the Sec complex"/>
    <property type="evidence" value="ECO:0007669"/>
    <property type="project" value="UniProtKB-ARBA"/>
</dbReference>
<evidence type="ECO:0000256" key="1">
    <source>
        <dbReference type="ARBA" id="ARBA00001947"/>
    </source>
</evidence>
<dbReference type="GO" id="GO:0008564">
    <property type="term" value="F:protein-exporting ATPase activity"/>
    <property type="evidence" value="ECO:0007669"/>
    <property type="project" value="UniProtKB-EC"/>
</dbReference>
<evidence type="ECO:0000256" key="4">
    <source>
        <dbReference type="ARBA" id="ARBA00022448"/>
    </source>
</evidence>
<feature type="binding site" evidence="15">
    <location>
        <position position="85"/>
    </location>
    <ligand>
        <name>ATP</name>
        <dbReference type="ChEBI" id="CHEBI:30616"/>
    </ligand>
</feature>
<evidence type="ECO:0000259" key="20">
    <source>
        <dbReference type="PROSITE" id="PS51196"/>
    </source>
</evidence>
<dbReference type="PROSITE" id="PS51194">
    <property type="entry name" value="HELICASE_CTER"/>
    <property type="match status" value="1"/>
</dbReference>
<dbReference type="Gene3D" id="3.40.50.300">
    <property type="entry name" value="P-loop containing nucleotide triphosphate hydrolases"/>
    <property type="match status" value="2"/>
</dbReference>
<comment type="cofactor">
    <cofactor evidence="1">
        <name>Zn(2+)</name>
        <dbReference type="ChEBI" id="CHEBI:29105"/>
    </cofactor>
</comment>
<dbReference type="EC" id="7.4.2.8" evidence="15"/>
<evidence type="ECO:0000256" key="12">
    <source>
        <dbReference type="ARBA" id="ARBA00022967"/>
    </source>
</evidence>
<dbReference type="NCBIfam" id="TIGR00963">
    <property type="entry name" value="secA"/>
    <property type="match status" value="1"/>
</dbReference>
<evidence type="ECO:0000256" key="2">
    <source>
        <dbReference type="ARBA" id="ARBA00004170"/>
    </source>
</evidence>
<dbReference type="GO" id="GO:0031522">
    <property type="term" value="C:cell envelope Sec protein transport complex"/>
    <property type="evidence" value="ECO:0007669"/>
    <property type="project" value="TreeGrafter"/>
</dbReference>
<evidence type="ECO:0000256" key="15">
    <source>
        <dbReference type="HAMAP-Rule" id="MF_01382"/>
    </source>
</evidence>
<dbReference type="Proteomes" id="UP000228503">
    <property type="component" value="Unassembled WGS sequence"/>
</dbReference>
<dbReference type="PANTHER" id="PTHR30612:SF0">
    <property type="entry name" value="CHLOROPLAST PROTEIN-TRANSPORTING ATPASE"/>
    <property type="match status" value="1"/>
</dbReference>
<comment type="subunit">
    <text evidence="15">Monomer and homodimer. Part of the essential Sec protein translocation apparatus which comprises SecA, SecYEG and auxiliary proteins SecDF. Other proteins may also be involved.</text>
</comment>
<accession>A0A2M7U144</accession>
<reference evidence="22" key="1">
    <citation type="submission" date="2017-09" db="EMBL/GenBank/DDBJ databases">
        <title>Depth-based differentiation of microbial function through sediment-hosted aquifers and enrichment of novel symbionts in the deep terrestrial subsurface.</title>
        <authorList>
            <person name="Probst A.J."/>
            <person name="Ladd B."/>
            <person name="Jarett J.K."/>
            <person name="Geller-Mcgrath D.E."/>
            <person name="Sieber C.M.K."/>
            <person name="Emerson J.B."/>
            <person name="Anantharaman K."/>
            <person name="Thomas B.C."/>
            <person name="Malmstrom R."/>
            <person name="Stieglmeier M."/>
            <person name="Klingl A."/>
            <person name="Woyke T."/>
            <person name="Ryan C.M."/>
            <person name="Banfield J.F."/>
        </authorList>
    </citation>
    <scope>NUCLEOTIDE SEQUENCE [LARGE SCALE GENOMIC DNA]</scope>
</reference>
<dbReference type="Pfam" id="PF02810">
    <property type="entry name" value="SEC-C"/>
    <property type="match status" value="1"/>
</dbReference>
<dbReference type="Pfam" id="PF21090">
    <property type="entry name" value="P-loop_SecA"/>
    <property type="match status" value="1"/>
</dbReference>
<evidence type="ECO:0000256" key="6">
    <source>
        <dbReference type="ARBA" id="ARBA00022490"/>
    </source>
</evidence>
<sequence>MLSFFSNLFDYNQKELNRIQKIVDQVNELEPKVLKLADTDFPKETNRLKKEIASGTTLDEVLPWAFALAREAAHRTLNQRHFDVQLIAAVAMHEGKVVEQKTGEGKTLTATAALYLNALTGNGAHLVTVNDYLARRDAGWMGQIFQFLGLTTSAMISGQSLLYDPEYIDPNAHDPRLIHLKQASRKQAYDADVAYGINSEFGFDYLRDNMAQSPQQLVQRGFHFAIVDEADSVLIDEARTPHIISAPVEQDTSKYYDYAKIVTQLSEKSDYIIDEKLRTAHLTEEGILKIEQILGIDNIYEKDFDSIFHVEAALKATTLFQMDKDYIVRGDEVIIVDEFTGRLLEGRRFSEGLHQAIEAKEKVAIKRESKTLATVSLQNYFRMYDKLAGMTGTAATEAQEFSKIYNTEVLVIPTHRDNARKDHPDMIYKTLEGKNNAVAQDIAEQYKKGRPVLVGTTSIDKNEHLSRLLHQKGIPHELLNAKNHLQEAQIIEQAGKKHGVTVATNMAGRGVDIVLGGDLSLENLSEKEQEKAKKHWQQEHDEVVALGGLYVIGTERHESRRIDNQLRGRSGRQGDPGETRFYVSLEDDVMRIFGGEQIANMMTMLKFPEDQPLSHSMVSKAIEQAQVKVEGFNFDIRKNLVEYDDVLNRQRDIVYKLRKKILVQPEKDKEAFHETVFKIVEEQIIGMSASFFALNEKDETFIEQFEKDVELLIEVDKEEIRKKIHESQQEFEEYLLDSAEKQYDIKEKRVGSEIWNQVVRSMFLSTMDQYWTQHLTAIDDLRQGINLRGYAQMDPLVEYKNEAFGMFEKLLSDINYESVRRVMRVQIEEKAPLTEVVDGQTTEKPHFHFQAASGVDPYAGKQQLPQPQQQSQKHTGQTPTIKDNKISTGPIKKPGRNDACWCGSGKKYKKCHYPN</sequence>
<dbReference type="GO" id="GO:0005524">
    <property type="term" value="F:ATP binding"/>
    <property type="evidence" value="ECO:0007669"/>
    <property type="project" value="UniProtKB-UniRule"/>
</dbReference>
<keyword evidence="14 15" id="KW-0472">Membrane</keyword>
<dbReference type="Gene3D" id="1.10.3060.10">
    <property type="entry name" value="Helical scaffold and wing domains of SecA"/>
    <property type="match status" value="1"/>
</dbReference>
<dbReference type="InterPro" id="IPR014001">
    <property type="entry name" value="Helicase_ATP-bd"/>
</dbReference>
<dbReference type="InterPro" id="IPR027417">
    <property type="entry name" value="P-loop_NTPase"/>
</dbReference>
<keyword evidence="6 15" id="KW-0963">Cytoplasm</keyword>
<dbReference type="InterPro" id="IPR000185">
    <property type="entry name" value="SecA"/>
</dbReference>
<dbReference type="InterPro" id="IPR044722">
    <property type="entry name" value="SecA_SF2_C"/>
</dbReference>
<evidence type="ECO:0000256" key="16">
    <source>
        <dbReference type="RuleBase" id="RU003874"/>
    </source>
</evidence>
<dbReference type="PROSITE" id="PS01312">
    <property type="entry name" value="SECA"/>
    <property type="match status" value="1"/>
</dbReference>
<comment type="caution">
    <text evidence="21">The sequence shown here is derived from an EMBL/GenBank/DDBJ whole genome shotgun (WGS) entry which is preliminary data.</text>
</comment>
<keyword evidence="7" id="KW-0479">Metal-binding</keyword>
<dbReference type="GO" id="GO:0005886">
    <property type="term" value="C:plasma membrane"/>
    <property type="evidence" value="ECO:0007669"/>
    <property type="project" value="UniProtKB-SubCell"/>
</dbReference>
<dbReference type="CDD" id="cd17928">
    <property type="entry name" value="DEXDc_SecA"/>
    <property type="match status" value="1"/>
</dbReference>
<evidence type="ECO:0000259" key="19">
    <source>
        <dbReference type="PROSITE" id="PS51194"/>
    </source>
</evidence>
<dbReference type="InterPro" id="IPR014018">
    <property type="entry name" value="SecA_motor_DEAD"/>
</dbReference>
<feature type="compositionally biased region" description="Low complexity" evidence="17">
    <location>
        <begin position="862"/>
        <end position="872"/>
    </location>
</feature>
<dbReference type="GO" id="GO:0017038">
    <property type="term" value="P:protein import"/>
    <property type="evidence" value="ECO:0007669"/>
    <property type="project" value="InterPro"/>
</dbReference>
<organism evidence="21 22">
    <name type="scientific">Candidatus Roizmanbacteria bacterium CG_4_10_14_0_2_um_filter_39_13</name>
    <dbReference type="NCBI Taxonomy" id="1974825"/>
    <lineage>
        <taxon>Bacteria</taxon>
        <taxon>Candidatus Roizmaniibacteriota</taxon>
    </lineage>
</organism>
<evidence type="ECO:0000256" key="10">
    <source>
        <dbReference type="ARBA" id="ARBA00022840"/>
    </source>
</evidence>
<feature type="domain" description="Helicase ATP-binding" evidence="18">
    <location>
        <begin position="87"/>
        <end position="266"/>
    </location>
</feature>
<dbReference type="InterPro" id="IPR011130">
    <property type="entry name" value="SecA_preprotein_X-link_dom"/>
</dbReference>
<evidence type="ECO:0000256" key="5">
    <source>
        <dbReference type="ARBA" id="ARBA00022475"/>
    </source>
</evidence>
<evidence type="ECO:0000256" key="3">
    <source>
        <dbReference type="ARBA" id="ARBA00007650"/>
    </source>
</evidence>
<comment type="function">
    <text evidence="15">Part of the Sec protein translocase complex. Interacts with the SecYEG preprotein conducting channel. Has a central role in coupling the hydrolysis of ATP to the transfer of proteins into and across the cell membrane, serving as an ATP-driven molecular motor driving the stepwise translocation of polypeptide chains across the membrane.</text>
</comment>
<dbReference type="SUPFAM" id="SSF52540">
    <property type="entry name" value="P-loop containing nucleoside triphosphate hydrolases"/>
    <property type="match status" value="2"/>
</dbReference>
<dbReference type="GO" id="GO:0046872">
    <property type="term" value="F:metal ion binding"/>
    <property type="evidence" value="ECO:0007669"/>
    <property type="project" value="UniProtKB-KW"/>
</dbReference>
<keyword evidence="4 15" id="KW-0813">Transport</keyword>
<dbReference type="Pfam" id="PF01043">
    <property type="entry name" value="SecA_PP_bind"/>
    <property type="match status" value="1"/>
</dbReference>
<keyword evidence="9" id="KW-0862">Zinc</keyword>
<comment type="similarity">
    <text evidence="3 15 16">Belongs to the SecA family.</text>
</comment>
<dbReference type="PROSITE" id="PS51192">
    <property type="entry name" value="HELICASE_ATP_BIND_1"/>
    <property type="match status" value="1"/>
</dbReference>
<feature type="binding site" evidence="15">
    <location>
        <position position="512"/>
    </location>
    <ligand>
        <name>ATP</name>
        <dbReference type="ChEBI" id="CHEBI:30616"/>
    </ligand>
</feature>
<evidence type="ECO:0000313" key="21">
    <source>
        <dbReference type="EMBL" id="PIZ63788.1"/>
    </source>
</evidence>
<keyword evidence="11 15" id="KW-0653">Protein transport</keyword>
<feature type="region of interest" description="Disordered" evidence="17">
    <location>
        <begin position="857"/>
        <end position="905"/>
    </location>
</feature>
<comment type="subcellular location">
    <subcellularLocation>
        <location evidence="15">Cell membrane</location>
        <topology evidence="15">Peripheral membrane protein</topology>
        <orientation evidence="15">Cytoplasmic side</orientation>
    </subcellularLocation>
    <subcellularLocation>
        <location evidence="15">Cytoplasm</location>
    </subcellularLocation>
    <subcellularLocation>
        <location evidence="2">Membrane</location>
        <topology evidence="2">Peripheral membrane protein</topology>
    </subcellularLocation>
    <text evidence="15">Distribution is 50-50.</text>
</comment>
<dbReference type="SUPFAM" id="SSF81767">
    <property type="entry name" value="Pre-protein crosslinking domain of SecA"/>
    <property type="match status" value="1"/>
</dbReference>
<evidence type="ECO:0000256" key="8">
    <source>
        <dbReference type="ARBA" id="ARBA00022741"/>
    </source>
</evidence>
<dbReference type="PRINTS" id="PR00906">
    <property type="entry name" value="SECA"/>
</dbReference>
<dbReference type="InterPro" id="IPR036670">
    <property type="entry name" value="SecA_X-link_sf"/>
</dbReference>
<dbReference type="HAMAP" id="MF_01382">
    <property type="entry name" value="SecA"/>
    <property type="match status" value="1"/>
</dbReference>
<evidence type="ECO:0000256" key="14">
    <source>
        <dbReference type="ARBA" id="ARBA00023136"/>
    </source>
</evidence>
<evidence type="ECO:0000256" key="11">
    <source>
        <dbReference type="ARBA" id="ARBA00022927"/>
    </source>
</evidence>
<dbReference type="SMART" id="SM00958">
    <property type="entry name" value="SecA_PP_bind"/>
    <property type="match status" value="1"/>
</dbReference>
<dbReference type="Gene3D" id="3.90.1440.10">
    <property type="entry name" value="SecA, preprotein cross-linking domain"/>
    <property type="match status" value="1"/>
</dbReference>
<dbReference type="GO" id="GO:0005829">
    <property type="term" value="C:cytosol"/>
    <property type="evidence" value="ECO:0007669"/>
    <property type="project" value="TreeGrafter"/>
</dbReference>
<keyword evidence="13 15" id="KW-0811">Translocation</keyword>
<comment type="catalytic activity">
    <reaction evidence="15">
        <text>ATP + H2O + cellular proteinSide 1 = ADP + phosphate + cellular proteinSide 2.</text>
        <dbReference type="EC" id="7.4.2.8"/>
    </reaction>
</comment>
<dbReference type="PROSITE" id="PS51196">
    <property type="entry name" value="SECA_MOTOR_DEAD"/>
    <property type="match status" value="1"/>
</dbReference>
<keyword evidence="10 15" id="KW-0067">ATP-binding</keyword>